<dbReference type="InterPro" id="IPR010976">
    <property type="entry name" value="B-phosphoglucomutase_hydrolase"/>
</dbReference>
<dbReference type="InterPro" id="IPR051806">
    <property type="entry name" value="HAD-like_SPP"/>
</dbReference>
<dbReference type="SFLD" id="SFLDG01129">
    <property type="entry name" value="C1.5:_HAD__Beta-PGM__Phosphata"/>
    <property type="match status" value="1"/>
</dbReference>
<dbReference type="InterPro" id="IPR023214">
    <property type="entry name" value="HAD_sf"/>
</dbReference>
<dbReference type="InterPro" id="IPR041492">
    <property type="entry name" value="HAD_2"/>
</dbReference>
<evidence type="ECO:0000256" key="1">
    <source>
        <dbReference type="ARBA" id="ARBA00006171"/>
    </source>
</evidence>
<dbReference type="PANTHER" id="PTHR43481">
    <property type="entry name" value="FRUCTOSE-1-PHOSPHATE PHOSPHATASE"/>
    <property type="match status" value="1"/>
</dbReference>
<dbReference type="InterPro" id="IPR036412">
    <property type="entry name" value="HAD-like_sf"/>
</dbReference>
<sequence length="196" mass="21436">MNLEQFDGLIFDLDGTLVDTMPLHLSAWERAAGEFGFHYDADWLYSLGGVPSRKIARLIAEQQNISLDGDLVARVKNGHYQSQLLRAEAFPAMLSLLRQWSGVLPMAIGTGSARVNAERVLTNTGLSRYFPVVVTADEVTSHKPNPDTYLLAAEQLGLAPERCLVFEDTPIGRQAARAAGMACVMVVDGMPRFEVG</sequence>
<dbReference type="PANTHER" id="PTHR43481:SF4">
    <property type="entry name" value="GLYCEROL-1-PHOSPHATE PHOSPHOHYDROLASE 1-RELATED"/>
    <property type="match status" value="1"/>
</dbReference>
<protein>
    <submittedName>
        <fullName evidence="2">Beta-phosphoglucomutase family hydrolase</fullName>
    </submittedName>
</protein>
<accession>A0ABP6W9X8</accession>
<dbReference type="SUPFAM" id="SSF56784">
    <property type="entry name" value="HAD-like"/>
    <property type="match status" value="1"/>
</dbReference>
<keyword evidence="3" id="KW-1185">Reference proteome</keyword>
<keyword evidence="2" id="KW-0378">Hydrolase</keyword>
<dbReference type="Pfam" id="PF13419">
    <property type="entry name" value="HAD_2"/>
    <property type="match status" value="1"/>
</dbReference>
<dbReference type="GO" id="GO:0016787">
    <property type="term" value="F:hydrolase activity"/>
    <property type="evidence" value="ECO:0007669"/>
    <property type="project" value="UniProtKB-KW"/>
</dbReference>
<dbReference type="SFLD" id="SFLDS00003">
    <property type="entry name" value="Haloacid_Dehalogenase"/>
    <property type="match status" value="1"/>
</dbReference>
<comment type="similarity">
    <text evidence="1">Belongs to the HAD-like hydrolase superfamily. CbbY/CbbZ/Gph/YieH family.</text>
</comment>
<dbReference type="Proteomes" id="UP001500795">
    <property type="component" value="Unassembled WGS sequence"/>
</dbReference>
<dbReference type="InterPro" id="IPR023198">
    <property type="entry name" value="PGP-like_dom2"/>
</dbReference>
<dbReference type="RefSeq" id="WP_344959061.1">
    <property type="nucleotide sequence ID" value="NZ_BAABCX010000004.1"/>
</dbReference>
<comment type="caution">
    <text evidence="2">The sequence shown here is derived from an EMBL/GenBank/DDBJ whole genome shotgun (WGS) entry which is preliminary data.</text>
</comment>
<dbReference type="NCBIfam" id="TIGR01509">
    <property type="entry name" value="HAD-SF-IA-v3"/>
    <property type="match status" value="1"/>
</dbReference>
<evidence type="ECO:0000313" key="3">
    <source>
        <dbReference type="Proteomes" id="UP001500795"/>
    </source>
</evidence>
<name>A0ABP6W9X8_9GAMM</name>
<dbReference type="EMBL" id="BAABCX010000004">
    <property type="protein sequence ID" value="GAA3546181.1"/>
    <property type="molecule type" value="Genomic_DNA"/>
</dbReference>
<evidence type="ECO:0000313" key="2">
    <source>
        <dbReference type="EMBL" id="GAA3546181.1"/>
    </source>
</evidence>
<dbReference type="CDD" id="cd07505">
    <property type="entry name" value="HAD_BPGM-like"/>
    <property type="match status" value="1"/>
</dbReference>
<dbReference type="Gene3D" id="3.40.50.1000">
    <property type="entry name" value="HAD superfamily/HAD-like"/>
    <property type="match status" value="1"/>
</dbReference>
<dbReference type="NCBIfam" id="TIGR02009">
    <property type="entry name" value="PGMB-YQAB-SF"/>
    <property type="match status" value="1"/>
</dbReference>
<organism evidence="2 3">
    <name type="scientific">Zobellella aerophila</name>
    <dbReference type="NCBI Taxonomy" id="870480"/>
    <lineage>
        <taxon>Bacteria</taxon>
        <taxon>Pseudomonadati</taxon>
        <taxon>Pseudomonadota</taxon>
        <taxon>Gammaproteobacteria</taxon>
        <taxon>Aeromonadales</taxon>
        <taxon>Aeromonadaceae</taxon>
        <taxon>Zobellella</taxon>
    </lineage>
</organism>
<dbReference type="Gene3D" id="1.10.150.240">
    <property type="entry name" value="Putative phosphatase, domain 2"/>
    <property type="match status" value="1"/>
</dbReference>
<dbReference type="SFLD" id="SFLDG01135">
    <property type="entry name" value="C1.5.6:_HAD__Beta-PGM__Phospha"/>
    <property type="match status" value="1"/>
</dbReference>
<dbReference type="PRINTS" id="PR00413">
    <property type="entry name" value="HADHALOGNASE"/>
</dbReference>
<dbReference type="InterPro" id="IPR006439">
    <property type="entry name" value="HAD-SF_hydro_IA"/>
</dbReference>
<gene>
    <name evidence="2" type="ORF">GCM10022394_27700</name>
</gene>
<reference evidence="3" key="1">
    <citation type="journal article" date="2019" name="Int. J. Syst. Evol. Microbiol.">
        <title>The Global Catalogue of Microorganisms (GCM) 10K type strain sequencing project: providing services to taxonomists for standard genome sequencing and annotation.</title>
        <authorList>
            <consortium name="The Broad Institute Genomics Platform"/>
            <consortium name="The Broad Institute Genome Sequencing Center for Infectious Disease"/>
            <person name="Wu L."/>
            <person name="Ma J."/>
        </authorList>
    </citation>
    <scope>NUCLEOTIDE SEQUENCE [LARGE SCALE GENOMIC DNA]</scope>
    <source>
        <strain evidence="3">JCM 17110</strain>
    </source>
</reference>
<proteinExistence type="inferred from homology"/>